<protein>
    <submittedName>
        <fullName evidence="2">Uncharacterized protein</fullName>
    </submittedName>
</protein>
<evidence type="ECO:0000313" key="3">
    <source>
        <dbReference type="Proteomes" id="UP000031914"/>
    </source>
</evidence>
<accession>A0A0U1HSQ2</accession>
<keyword evidence="3" id="KW-1185">Reference proteome</keyword>
<sequence length="86" mass="9574">MSLILETQLISKQQIHFKWVVTTIRNILDILPNSEMKILKVMRIYLSGNKSTHNKQLSLASGCNCPTLIAGSHQHPCEAVISCVSV</sequence>
<gene>
    <name evidence="1" type="ORF">CH64_348</name>
    <name evidence="2" type="ORF">ERS008555_01987</name>
</gene>
<organism evidence="2 4">
    <name type="scientific">Yersinia rohdei</name>
    <dbReference type="NCBI Taxonomy" id="29485"/>
    <lineage>
        <taxon>Bacteria</taxon>
        <taxon>Pseudomonadati</taxon>
        <taxon>Pseudomonadota</taxon>
        <taxon>Gammaproteobacteria</taxon>
        <taxon>Enterobacterales</taxon>
        <taxon>Yersiniaceae</taxon>
        <taxon>Yersinia</taxon>
    </lineage>
</organism>
<dbReference type="EMBL" id="CP009787">
    <property type="protein sequence ID" value="AJJ10230.1"/>
    <property type="molecule type" value="Genomic_DNA"/>
</dbReference>
<dbReference type="KEGG" id="yro:CH64_348"/>
<dbReference type="AlphaFoldDB" id="A0A0U1HSQ2"/>
<dbReference type="Proteomes" id="UP000042054">
    <property type="component" value="Unassembled WGS sequence"/>
</dbReference>
<name>A0A0U1HSQ2_YERRO</name>
<reference evidence="1 3" key="1">
    <citation type="journal article" date="2015" name="Genome Announc.">
        <title>Thirty-Two Complete Genome Assemblies of Nine Yersinia Species, Including Y. pestis, Y. pseudotuberculosis, and Y. enterocolitica.</title>
        <authorList>
            <person name="Johnson S.L."/>
            <person name="Daligault H.E."/>
            <person name="Davenport K.W."/>
            <person name="Jaissle J."/>
            <person name="Frey K.G."/>
            <person name="Ladner J.T."/>
            <person name="Broomall S.M."/>
            <person name="Bishop-Lilly K.A."/>
            <person name="Bruce D.C."/>
            <person name="Coyne S.R."/>
            <person name="Gibbons H.S."/>
            <person name="Lo C.C."/>
            <person name="Munk A.C."/>
            <person name="Rosenzweig C.N."/>
            <person name="Koroleva G.I."/>
            <person name="Palacios G.F."/>
            <person name="Redden C.L."/>
            <person name="Xu Y."/>
            <person name="Minogue T.D."/>
            <person name="Chain P.S."/>
        </authorList>
    </citation>
    <scope>NUCLEOTIDE SEQUENCE [LARGE SCALE GENOMIC DNA]</scope>
    <source>
        <strain evidence="1 3">YRA</strain>
    </source>
</reference>
<proteinExistence type="predicted"/>
<reference evidence="2 4" key="2">
    <citation type="submission" date="2015-03" db="EMBL/GenBank/DDBJ databases">
        <authorList>
            <person name="Murphy D."/>
        </authorList>
    </citation>
    <scope>NUCLEOTIDE SEQUENCE [LARGE SCALE GENOMIC DNA]</scope>
    <source>
        <strain evidence="2 4">68/02</strain>
    </source>
</reference>
<dbReference type="Proteomes" id="UP000031914">
    <property type="component" value="Chromosome"/>
</dbReference>
<evidence type="ECO:0000313" key="2">
    <source>
        <dbReference type="EMBL" id="CQI90188.1"/>
    </source>
</evidence>
<dbReference type="EMBL" id="CTKE01000008">
    <property type="protein sequence ID" value="CQI90188.1"/>
    <property type="molecule type" value="Genomic_DNA"/>
</dbReference>
<evidence type="ECO:0000313" key="4">
    <source>
        <dbReference type="Proteomes" id="UP000042054"/>
    </source>
</evidence>
<evidence type="ECO:0000313" key="1">
    <source>
        <dbReference type="EMBL" id="AJJ10230.1"/>
    </source>
</evidence>